<sequence>MRQRLIMLVFLLPAGGLKNKLLNRLGHRIHPTARIGICWVQAVDRFEIAEGVRIGNFNAFRYLKLVQIGRGSRIVMFNWFLGGSGFEPGAVDHGSLRTLRMGDHSHIISMHYLDCGGGLILGDNAWITGIRSTVLTHAFDPVDGGIILEPVTLENLATVSSNCTVLPGVTFGEGALLAAGSTAWTRQQIAGAHLHGGVPARRLTPIKIEASLYDRHRYRG</sequence>
<dbReference type="Gene3D" id="2.160.10.10">
    <property type="entry name" value="Hexapeptide repeat proteins"/>
    <property type="match status" value="1"/>
</dbReference>
<keyword evidence="2" id="KW-1185">Reference proteome</keyword>
<reference evidence="2" key="1">
    <citation type="journal article" date="2019" name="Int. J. Syst. Evol. Microbiol.">
        <title>The Global Catalogue of Microorganisms (GCM) 10K type strain sequencing project: providing services to taxonomists for standard genome sequencing and annotation.</title>
        <authorList>
            <consortium name="The Broad Institute Genomics Platform"/>
            <consortium name="The Broad Institute Genome Sequencing Center for Infectious Disease"/>
            <person name="Wu L."/>
            <person name="Ma J."/>
        </authorList>
    </citation>
    <scope>NUCLEOTIDE SEQUENCE [LARGE SCALE GENOMIC DNA]</scope>
    <source>
        <strain evidence="2">JCM 16953</strain>
    </source>
</reference>
<evidence type="ECO:0000313" key="2">
    <source>
        <dbReference type="Proteomes" id="UP001501821"/>
    </source>
</evidence>
<name>A0ABP7IVG8_9ACTN</name>
<gene>
    <name evidence="1" type="ORF">GCM10022242_31800</name>
</gene>
<evidence type="ECO:0000313" key="1">
    <source>
        <dbReference type="EMBL" id="GAA3828045.1"/>
    </source>
</evidence>
<dbReference type="EMBL" id="BAABAH010000013">
    <property type="protein sequence ID" value="GAA3828045.1"/>
    <property type="molecule type" value="Genomic_DNA"/>
</dbReference>
<dbReference type="InterPro" id="IPR011004">
    <property type="entry name" value="Trimer_LpxA-like_sf"/>
</dbReference>
<dbReference type="SUPFAM" id="SSF51161">
    <property type="entry name" value="Trimeric LpxA-like enzymes"/>
    <property type="match status" value="1"/>
</dbReference>
<protein>
    <recommendedName>
        <fullName evidence="3">Acyltransferase</fullName>
    </recommendedName>
</protein>
<accession>A0ABP7IVG8</accession>
<organism evidence="1 2">
    <name type="scientific">Nocardioides panacisoli</name>
    <dbReference type="NCBI Taxonomy" id="627624"/>
    <lineage>
        <taxon>Bacteria</taxon>
        <taxon>Bacillati</taxon>
        <taxon>Actinomycetota</taxon>
        <taxon>Actinomycetes</taxon>
        <taxon>Propionibacteriales</taxon>
        <taxon>Nocardioidaceae</taxon>
        <taxon>Nocardioides</taxon>
    </lineage>
</organism>
<evidence type="ECO:0008006" key="3">
    <source>
        <dbReference type="Google" id="ProtNLM"/>
    </source>
</evidence>
<dbReference type="Proteomes" id="UP001501821">
    <property type="component" value="Unassembled WGS sequence"/>
</dbReference>
<proteinExistence type="predicted"/>
<comment type="caution">
    <text evidence="1">The sequence shown here is derived from an EMBL/GenBank/DDBJ whole genome shotgun (WGS) entry which is preliminary data.</text>
</comment>
<dbReference type="RefSeq" id="WP_344777224.1">
    <property type="nucleotide sequence ID" value="NZ_BAABAH010000013.1"/>
</dbReference>